<sequence length="147" mass="17379">MTVTLTPAQPEVESDWRRLWRDYLMFYKTKRDDVVFDTTWARILNPETDMFALLAYDGDRAVGLVNYLYHHSFWDIEKRCYLNDLYVHPDGRNLGVGRTMINAVVEQAKSDQLKQVYWLTAKDNTNARALYDKVAHLSPFLKYDIHL</sequence>
<keyword evidence="2" id="KW-0012">Acyltransferase</keyword>
<evidence type="ECO:0000256" key="1">
    <source>
        <dbReference type="ARBA" id="ARBA00022679"/>
    </source>
</evidence>
<feature type="domain" description="N-acetyltransferase" evidence="3">
    <location>
        <begin position="3"/>
        <end position="147"/>
    </location>
</feature>
<evidence type="ECO:0000256" key="2">
    <source>
        <dbReference type="ARBA" id="ARBA00023315"/>
    </source>
</evidence>
<evidence type="ECO:0000313" key="5">
    <source>
        <dbReference type="Proteomes" id="UP000231516"/>
    </source>
</evidence>
<dbReference type="PROSITE" id="PS51186">
    <property type="entry name" value="GNAT"/>
    <property type="match status" value="1"/>
</dbReference>
<gene>
    <name evidence="4" type="ORF">BFP76_03420</name>
</gene>
<reference evidence="4 5" key="1">
    <citation type="submission" date="2016-08" db="EMBL/GenBank/DDBJ databases">
        <title>Draft genome of Amylibacter sp. strain 4G11.</title>
        <authorList>
            <person name="Wong S.-K."/>
            <person name="Hamasaki K."/>
            <person name="Yoshizawa S."/>
        </authorList>
    </citation>
    <scope>NUCLEOTIDE SEQUENCE [LARGE SCALE GENOMIC DNA]</scope>
    <source>
        <strain evidence="4 5">4G11</strain>
    </source>
</reference>
<dbReference type="GO" id="GO:0008080">
    <property type="term" value="F:N-acetyltransferase activity"/>
    <property type="evidence" value="ECO:0007669"/>
    <property type="project" value="TreeGrafter"/>
</dbReference>
<dbReference type="CDD" id="cd04301">
    <property type="entry name" value="NAT_SF"/>
    <property type="match status" value="1"/>
</dbReference>
<dbReference type="AlphaFoldDB" id="A0A2G5K697"/>
<dbReference type="Gene3D" id="3.40.630.30">
    <property type="match status" value="1"/>
</dbReference>
<proteinExistence type="predicted"/>
<dbReference type="PANTHER" id="PTHR10545:SF42">
    <property type="entry name" value="ACETYLTRANSFERASE"/>
    <property type="match status" value="1"/>
</dbReference>
<keyword evidence="1" id="KW-0808">Transferase</keyword>
<name>A0A2G5K697_9RHOB</name>
<evidence type="ECO:0000259" key="3">
    <source>
        <dbReference type="PROSITE" id="PS51186"/>
    </source>
</evidence>
<dbReference type="SUPFAM" id="SSF55729">
    <property type="entry name" value="Acyl-CoA N-acyltransferases (Nat)"/>
    <property type="match status" value="1"/>
</dbReference>
<comment type="caution">
    <text evidence="4">The sequence shown here is derived from an EMBL/GenBank/DDBJ whole genome shotgun (WGS) entry which is preliminary data.</text>
</comment>
<dbReference type="Proteomes" id="UP000231516">
    <property type="component" value="Unassembled WGS sequence"/>
</dbReference>
<dbReference type="PANTHER" id="PTHR10545">
    <property type="entry name" value="DIAMINE N-ACETYLTRANSFERASE"/>
    <property type="match status" value="1"/>
</dbReference>
<dbReference type="Pfam" id="PF00583">
    <property type="entry name" value="Acetyltransf_1"/>
    <property type="match status" value="1"/>
</dbReference>
<evidence type="ECO:0000313" key="4">
    <source>
        <dbReference type="EMBL" id="PIB25076.1"/>
    </source>
</evidence>
<dbReference type="InterPro" id="IPR016181">
    <property type="entry name" value="Acyl_CoA_acyltransferase"/>
</dbReference>
<keyword evidence="5" id="KW-1185">Reference proteome</keyword>
<dbReference type="InterPro" id="IPR051016">
    <property type="entry name" value="Diverse_Substrate_AcTransf"/>
</dbReference>
<accession>A0A2G5K697</accession>
<protein>
    <recommendedName>
        <fullName evidence="3">N-acetyltransferase domain-containing protein</fullName>
    </recommendedName>
</protein>
<dbReference type="EMBL" id="MDGM01000012">
    <property type="protein sequence ID" value="PIB25076.1"/>
    <property type="molecule type" value="Genomic_DNA"/>
</dbReference>
<dbReference type="InterPro" id="IPR000182">
    <property type="entry name" value="GNAT_dom"/>
</dbReference>
<organism evidence="4 5">
    <name type="scientific">Paramylibacter kogurei</name>
    <dbReference type="NCBI Taxonomy" id="1889778"/>
    <lineage>
        <taxon>Bacteria</taxon>
        <taxon>Pseudomonadati</taxon>
        <taxon>Pseudomonadota</taxon>
        <taxon>Alphaproteobacteria</taxon>
        <taxon>Rhodobacterales</taxon>
        <taxon>Paracoccaceae</taxon>
        <taxon>Paramylibacter</taxon>
    </lineage>
</organism>
<dbReference type="OrthoDB" id="9805924at2"/>